<feature type="transmembrane region" description="Helical" evidence="2">
    <location>
        <begin position="36"/>
        <end position="54"/>
    </location>
</feature>
<sequence length="136" mass="14415">MIPPEILTILANGPLALAAIAGLVMAVWMRPRTARVLAAIGLLAVLGHAMWSVLETLLLWDLGLPSLVLNTMSWLSYLVLLAGAVLLVLAATVRPKPTAPSAPGHFPPASPHQPDRNAPSARPAWDPARNNPRPHA</sequence>
<feature type="transmembrane region" description="Helical" evidence="2">
    <location>
        <begin position="6"/>
        <end position="29"/>
    </location>
</feature>
<dbReference type="RefSeq" id="WP_123200903.1">
    <property type="nucleotide sequence ID" value="NZ_RJMB01000007.1"/>
</dbReference>
<feature type="region of interest" description="Disordered" evidence="1">
    <location>
        <begin position="97"/>
        <end position="136"/>
    </location>
</feature>
<dbReference type="EMBL" id="RJMB01000007">
    <property type="protein sequence ID" value="RNL85248.1"/>
    <property type="molecule type" value="Genomic_DNA"/>
</dbReference>
<keyword evidence="2" id="KW-0472">Membrane</keyword>
<evidence type="ECO:0000256" key="1">
    <source>
        <dbReference type="SAM" id="MobiDB-lite"/>
    </source>
</evidence>
<accession>A0A3N0EBR3</accession>
<evidence type="ECO:0000313" key="4">
    <source>
        <dbReference type="Proteomes" id="UP000269198"/>
    </source>
</evidence>
<dbReference type="AlphaFoldDB" id="A0A3N0EBR3"/>
<dbReference type="Proteomes" id="UP000269198">
    <property type="component" value="Unassembled WGS sequence"/>
</dbReference>
<protein>
    <submittedName>
        <fullName evidence="3">Uncharacterized protein</fullName>
    </submittedName>
</protein>
<gene>
    <name evidence="3" type="ORF">EFW17_09165</name>
</gene>
<feature type="compositionally biased region" description="Pro residues" evidence="1">
    <location>
        <begin position="97"/>
        <end position="111"/>
    </location>
</feature>
<reference evidence="3 4" key="1">
    <citation type="submission" date="2018-11" db="EMBL/GenBank/DDBJ databases">
        <title>The genome draft of YIM 96095.</title>
        <authorList>
            <person name="Tang S.-K."/>
            <person name="Chunyu W.-X."/>
            <person name="Feng Y.-Z."/>
        </authorList>
    </citation>
    <scope>NUCLEOTIDE SEQUENCE [LARGE SCALE GENOMIC DNA]</scope>
    <source>
        <strain evidence="3 4">YIM 96095</strain>
    </source>
</reference>
<organism evidence="3 4">
    <name type="scientific">Halostreptopolyspora alba</name>
    <dbReference type="NCBI Taxonomy" id="2487137"/>
    <lineage>
        <taxon>Bacteria</taxon>
        <taxon>Bacillati</taxon>
        <taxon>Actinomycetota</taxon>
        <taxon>Actinomycetes</taxon>
        <taxon>Streptosporangiales</taxon>
        <taxon>Nocardiopsidaceae</taxon>
        <taxon>Halostreptopolyspora</taxon>
    </lineage>
</organism>
<keyword evidence="2" id="KW-0812">Transmembrane</keyword>
<keyword evidence="4" id="KW-1185">Reference proteome</keyword>
<comment type="caution">
    <text evidence="3">The sequence shown here is derived from an EMBL/GenBank/DDBJ whole genome shotgun (WGS) entry which is preliminary data.</text>
</comment>
<evidence type="ECO:0000256" key="2">
    <source>
        <dbReference type="SAM" id="Phobius"/>
    </source>
</evidence>
<evidence type="ECO:0000313" key="3">
    <source>
        <dbReference type="EMBL" id="RNL85248.1"/>
    </source>
</evidence>
<keyword evidence="2" id="KW-1133">Transmembrane helix</keyword>
<feature type="transmembrane region" description="Helical" evidence="2">
    <location>
        <begin position="74"/>
        <end position="93"/>
    </location>
</feature>
<proteinExistence type="predicted"/>
<name>A0A3N0EBR3_9ACTN</name>